<comment type="caution">
    <text evidence="1">The sequence shown here is derived from an EMBL/GenBank/DDBJ whole genome shotgun (WGS) entry which is preliminary data.</text>
</comment>
<accession>A0A834CWK6</accession>
<dbReference type="EMBL" id="WKFB01000159">
    <property type="protein sequence ID" value="KAF6733395.1"/>
    <property type="molecule type" value="Genomic_DNA"/>
</dbReference>
<gene>
    <name evidence="1" type="ORF">FQA47_004137</name>
</gene>
<reference evidence="1" key="1">
    <citation type="journal article" name="BMC Genomics">
        <title>Long-read sequencing and de novo genome assembly of marine medaka (Oryzias melastigma).</title>
        <authorList>
            <person name="Liang P."/>
            <person name="Saqib H.S.A."/>
            <person name="Ni X."/>
            <person name="Shen Y."/>
        </authorList>
    </citation>
    <scope>NUCLEOTIDE SEQUENCE</scope>
    <source>
        <strain evidence="1">Bigg-433</strain>
    </source>
</reference>
<evidence type="ECO:0000313" key="2">
    <source>
        <dbReference type="Proteomes" id="UP000646548"/>
    </source>
</evidence>
<evidence type="ECO:0000313" key="1">
    <source>
        <dbReference type="EMBL" id="KAF6733395.1"/>
    </source>
</evidence>
<protein>
    <submittedName>
        <fullName evidence="1">Uncharacterized protein</fullName>
    </submittedName>
</protein>
<proteinExistence type="predicted"/>
<dbReference type="AlphaFoldDB" id="A0A834CWK6"/>
<organism evidence="1 2">
    <name type="scientific">Oryzias melastigma</name>
    <name type="common">Marine medaka</name>
    <dbReference type="NCBI Taxonomy" id="30732"/>
    <lineage>
        <taxon>Eukaryota</taxon>
        <taxon>Metazoa</taxon>
        <taxon>Chordata</taxon>
        <taxon>Craniata</taxon>
        <taxon>Vertebrata</taxon>
        <taxon>Euteleostomi</taxon>
        <taxon>Actinopterygii</taxon>
        <taxon>Neopterygii</taxon>
        <taxon>Teleostei</taxon>
        <taxon>Neoteleostei</taxon>
        <taxon>Acanthomorphata</taxon>
        <taxon>Ovalentaria</taxon>
        <taxon>Atherinomorphae</taxon>
        <taxon>Beloniformes</taxon>
        <taxon>Adrianichthyidae</taxon>
        <taxon>Oryziinae</taxon>
        <taxon>Oryzias</taxon>
    </lineage>
</organism>
<sequence length="171" mass="19500">MMERLILKIILNVNPGLCFYFLSAAVGPQSPSSGTSESRTVTDLVLLSEMIRFNQNRLWIFSWWVEISIHKVERTCLQLHSETCSHMSESTNQQRGDVGLQRRMLELLRPAGDTSCSDRRRRAQINSEEELPSDRFLLESEQFMDQNISPPAAGTSADLQKVTVQEHYGVK</sequence>
<name>A0A834CWK6_ORYME</name>
<dbReference type="Proteomes" id="UP000646548">
    <property type="component" value="Unassembled WGS sequence"/>
</dbReference>